<accession>A0ABW0ES03</accession>
<name>A0ABW0ES03_9PSEU</name>
<gene>
    <name evidence="3" type="ORF">ACFPM7_21160</name>
</gene>
<evidence type="ECO:0000256" key="2">
    <source>
        <dbReference type="SAM" id="Phobius"/>
    </source>
</evidence>
<protein>
    <submittedName>
        <fullName evidence="3">Uncharacterized protein</fullName>
    </submittedName>
</protein>
<evidence type="ECO:0000313" key="3">
    <source>
        <dbReference type="EMBL" id="MFC5289571.1"/>
    </source>
</evidence>
<feature type="transmembrane region" description="Helical" evidence="2">
    <location>
        <begin position="44"/>
        <end position="67"/>
    </location>
</feature>
<proteinExistence type="predicted"/>
<keyword evidence="2" id="KW-0472">Membrane</keyword>
<evidence type="ECO:0000256" key="1">
    <source>
        <dbReference type="SAM" id="MobiDB-lite"/>
    </source>
</evidence>
<reference evidence="4" key="1">
    <citation type="journal article" date="2019" name="Int. J. Syst. Evol. Microbiol.">
        <title>The Global Catalogue of Microorganisms (GCM) 10K type strain sequencing project: providing services to taxonomists for standard genome sequencing and annotation.</title>
        <authorList>
            <consortium name="The Broad Institute Genomics Platform"/>
            <consortium name="The Broad Institute Genome Sequencing Center for Infectious Disease"/>
            <person name="Wu L."/>
            <person name="Ma J."/>
        </authorList>
    </citation>
    <scope>NUCLEOTIDE SEQUENCE [LARGE SCALE GENOMIC DNA]</scope>
    <source>
        <strain evidence="4">CCUG 59778</strain>
    </source>
</reference>
<dbReference type="EMBL" id="JBHSKF010000011">
    <property type="protein sequence ID" value="MFC5289571.1"/>
    <property type="molecule type" value="Genomic_DNA"/>
</dbReference>
<sequence>MSSGPPQYPHGPTPGQQPWTRYPAGPGYGMAPPPPPPPKKSGGLVWAVLGVVLVLVAAGVTTYFLAFHESDGDTGARGGSGGSGGSGQAECEGDYCIGEYPYANACGVFPPSSVAAHLGTVGTQGLRVQETYADPLPPIDGEQRPSWTYGLNSVCYISPADTERAQFRSVSVGLKQTSTDEVKKPTKGRPLPGFDGALIEDLEGRGTVTWARGNVEATFDVTWTNRKPAIPDGKLAAAAKAIDDALASPPGPPSDLGDLSRGGQKIVNDACEVYTGADFQAATKFTVSPFDIKRTYVVGGGPEETSCRRTTASRNTIPAAEGTTILDGSMAPVVRISALRDAAAAKSRLAEDRENIDLAETISGIGDGAVFGVRGNRFTLVFTSGPHSVVIDCGLSNGNADWTPADMRQRLEPLAKAIAERMA</sequence>
<feature type="compositionally biased region" description="Pro residues" evidence="1">
    <location>
        <begin position="1"/>
        <end position="12"/>
    </location>
</feature>
<dbReference type="RefSeq" id="WP_378249415.1">
    <property type="nucleotide sequence ID" value="NZ_JBHSKF010000011.1"/>
</dbReference>
<feature type="region of interest" description="Disordered" evidence="1">
    <location>
        <begin position="1"/>
        <end position="37"/>
    </location>
</feature>
<dbReference type="Proteomes" id="UP001596157">
    <property type="component" value="Unassembled WGS sequence"/>
</dbReference>
<comment type="caution">
    <text evidence="3">The sequence shown here is derived from an EMBL/GenBank/DDBJ whole genome shotgun (WGS) entry which is preliminary data.</text>
</comment>
<keyword evidence="4" id="KW-1185">Reference proteome</keyword>
<keyword evidence="2" id="KW-0812">Transmembrane</keyword>
<organism evidence="3 4">
    <name type="scientific">Actinokineospora guangxiensis</name>
    <dbReference type="NCBI Taxonomy" id="1490288"/>
    <lineage>
        <taxon>Bacteria</taxon>
        <taxon>Bacillati</taxon>
        <taxon>Actinomycetota</taxon>
        <taxon>Actinomycetes</taxon>
        <taxon>Pseudonocardiales</taxon>
        <taxon>Pseudonocardiaceae</taxon>
        <taxon>Actinokineospora</taxon>
    </lineage>
</organism>
<keyword evidence="2" id="KW-1133">Transmembrane helix</keyword>
<evidence type="ECO:0000313" key="4">
    <source>
        <dbReference type="Proteomes" id="UP001596157"/>
    </source>
</evidence>